<dbReference type="Gene3D" id="3.90.1570.10">
    <property type="entry name" value="tt1808, chain A"/>
    <property type="match status" value="1"/>
</dbReference>
<dbReference type="GO" id="GO:0004519">
    <property type="term" value="F:endonuclease activity"/>
    <property type="evidence" value="ECO:0007669"/>
    <property type="project" value="UniProtKB-KW"/>
</dbReference>
<comment type="caution">
    <text evidence="2">The sequence shown here is derived from an EMBL/GenBank/DDBJ whole genome shotgun (WGS) entry which is preliminary data.</text>
</comment>
<keyword evidence="2" id="KW-0378">Hydrolase</keyword>
<dbReference type="PANTHER" id="PTHR36558">
    <property type="entry name" value="GLR1098 PROTEIN"/>
    <property type="match status" value="1"/>
</dbReference>
<keyword evidence="2" id="KW-0255">Endonuclease</keyword>
<accession>A0ABW7CBY8</accession>
<feature type="domain" description="Putative restriction endonuclease" evidence="1">
    <location>
        <begin position="18"/>
        <end position="186"/>
    </location>
</feature>
<keyword evidence="3" id="KW-1185">Reference proteome</keyword>
<evidence type="ECO:0000313" key="3">
    <source>
        <dbReference type="Proteomes" id="UP001604335"/>
    </source>
</evidence>
<protein>
    <submittedName>
        <fullName evidence="2">Uma2 family endonuclease</fullName>
    </submittedName>
</protein>
<dbReference type="PANTHER" id="PTHR36558:SF1">
    <property type="entry name" value="RESTRICTION ENDONUCLEASE DOMAIN-CONTAINING PROTEIN-RELATED"/>
    <property type="match status" value="1"/>
</dbReference>
<dbReference type="Proteomes" id="UP001604335">
    <property type="component" value="Unassembled WGS sequence"/>
</dbReference>
<dbReference type="InterPro" id="IPR011335">
    <property type="entry name" value="Restrct_endonuc-II-like"/>
</dbReference>
<dbReference type="SUPFAM" id="SSF52980">
    <property type="entry name" value="Restriction endonuclease-like"/>
    <property type="match status" value="1"/>
</dbReference>
<organism evidence="2 3">
    <name type="scientific">Limnothrix redekei LRLZ20PSL1</name>
    <dbReference type="NCBI Taxonomy" id="3112953"/>
    <lineage>
        <taxon>Bacteria</taxon>
        <taxon>Bacillati</taxon>
        <taxon>Cyanobacteriota</taxon>
        <taxon>Cyanophyceae</taxon>
        <taxon>Pseudanabaenales</taxon>
        <taxon>Pseudanabaenaceae</taxon>
        <taxon>Limnothrix</taxon>
    </lineage>
</organism>
<dbReference type="Pfam" id="PF05685">
    <property type="entry name" value="Uma2"/>
    <property type="match status" value="1"/>
</dbReference>
<dbReference type="EMBL" id="JAZAQF010000050">
    <property type="protein sequence ID" value="MFG3817685.1"/>
    <property type="molecule type" value="Genomic_DNA"/>
</dbReference>
<reference evidence="3" key="1">
    <citation type="journal article" date="2024" name="Algal Res.">
        <title>Biochemical, toxicological and genomic investigation of a high-biomass producing Limnothrix strain isolated from Italian shallow drinking water reservoir.</title>
        <authorList>
            <person name="Simonazzi M."/>
            <person name="Shishido T.K."/>
            <person name="Delbaje E."/>
            <person name="Wahlsten M."/>
            <person name="Fewer D.P."/>
            <person name="Sivonen K."/>
            <person name="Pezzolesi L."/>
            <person name="Pistocchi R."/>
        </authorList>
    </citation>
    <scope>NUCLEOTIDE SEQUENCE [LARGE SCALE GENOMIC DNA]</scope>
    <source>
        <strain evidence="3">LRLZ20PSL1</strain>
    </source>
</reference>
<evidence type="ECO:0000259" key="1">
    <source>
        <dbReference type="Pfam" id="PF05685"/>
    </source>
</evidence>
<sequence length="216" mass="25436">MIAQLDKHPQSLVVYSPEAYLDREVSSDQRHEYRDGVIIPMTGGPPQHNRISGLFYARLLFALLNRPYEIFHTDQRLWIPERRMYTYPDVMVLPKPIELQAGRKDTVTNPLLIAEVLSKSTRNYDGGEKFAAYRTIPSFQEYLLIDQYEMRVEQFIKLEDCEWRFLEYRKPESTLQLKTVELTLQLTDLYSNIDFSEMDSSTDELAMDQPEDQQNI</sequence>
<gene>
    <name evidence="2" type="ORF">VPK24_08545</name>
</gene>
<name>A0ABW7CBY8_9CYAN</name>
<dbReference type="CDD" id="cd06260">
    <property type="entry name" value="DUF820-like"/>
    <property type="match status" value="1"/>
</dbReference>
<keyword evidence="2" id="KW-0540">Nuclease</keyword>
<evidence type="ECO:0000313" key="2">
    <source>
        <dbReference type="EMBL" id="MFG3817685.1"/>
    </source>
</evidence>
<dbReference type="InterPro" id="IPR008538">
    <property type="entry name" value="Uma2"/>
</dbReference>
<proteinExistence type="predicted"/>
<dbReference type="InterPro" id="IPR012296">
    <property type="entry name" value="Nuclease_put_TT1808"/>
</dbReference>
<dbReference type="RefSeq" id="WP_393012183.1">
    <property type="nucleotide sequence ID" value="NZ_JAZAQF010000050.1"/>
</dbReference>